<evidence type="ECO:0000313" key="1">
    <source>
        <dbReference type="EMBL" id="GGE31338.1"/>
    </source>
</evidence>
<sequence>MSLSGWISRLTGGPGPKLPDPGAALAEPVPEVVRPEMFREFQLRLGRLKPVTTMGIVGYDAGGPVSMVETVDGQSFVTTELCDRTERARSREGQRYELALHGRVPADWAQEALTLLARYFETVPVGDNEAVGIPAIGDHGAVQGLVSLMPSGVEGQAFYVVSILEGTRQSGGYAA</sequence>
<proteinExistence type="predicted"/>
<keyword evidence="2" id="KW-1185">Reference proteome</keyword>
<gene>
    <name evidence="1" type="ORF">GCM10011360_19100</name>
</gene>
<evidence type="ECO:0000313" key="2">
    <source>
        <dbReference type="Proteomes" id="UP000612855"/>
    </source>
</evidence>
<accession>A0A917A6K1</accession>
<reference evidence="2" key="1">
    <citation type="journal article" date="2019" name="Int. J. Syst. Evol. Microbiol.">
        <title>The Global Catalogue of Microorganisms (GCM) 10K type strain sequencing project: providing services to taxonomists for standard genome sequencing and annotation.</title>
        <authorList>
            <consortium name="The Broad Institute Genomics Platform"/>
            <consortium name="The Broad Institute Genome Sequencing Center for Infectious Disease"/>
            <person name="Wu L."/>
            <person name="Ma J."/>
        </authorList>
    </citation>
    <scope>NUCLEOTIDE SEQUENCE [LARGE SCALE GENOMIC DNA]</scope>
    <source>
        <strain evidence="2">CGMCC 1.12664</strain>
    </source>
</reference>
<protein>
    <submittedName>
        <fullName evidence="1">Uncharacterized protein</fullName>
    </submittedName>
</protein>
<dbReference type="RefSeq" id="WP_188477454.1">
    <property type="nucleotide sequence ID" value="NZ_BMFJ01000001.1"/>
</dbReference>
<dbReference type="Proteomes" id="UP000612855">
    <property type="component" value="Unassembled WGS sequence"/>
</dbReference>
<comment type="caution">
    <text evidence="1">The sequence shown here is derived from an EMBL/GenBank/DDBJ whole genome shotgun (WGS) entry which is preliminary data.</text>
</comment>
<organism evidence="1 2">
    <name type="scientific">Primorskyibacter flagellatus</name>
    <dbReference type="NCBI Taxonomy" id="1387277"/>
    <lineage>
        <taxon>Bacteria</taxon>
        <taxon>Pseudomonadati</taxon>
        <taxon>Pseudomonadota</taxon>
        <taxon>Alphaproteobacteria</taxon>
        <taxon>Rhodobacterales</taxon>
        <taxon>Roseobacteraceae</taxon>
        <taxon>Primorskyibacter</taxon>
    </lineage>
</organism>
<dbReference type="AlphaFoldDB" id="A0A917A6K1"/>
<name>A0A917A6K1_9RHOB</name>
<dbReference type="EMBL" id="BMFJ01000001">
    <property type="protein sequence ID" value="GGE31338.1"/>
    <property type="molecule type" value="Genomic_DNA"/>
</dbReference>